<keyword evidence="1" id="KW-0378">Hydrolase</keyword>
<dbReference type="InterPro" id="IPR019913">
    <property type="entry name" value="Pyrimidine_utilisation_RutD"/>
</dbReference>
<dbReference type="SUPFAM" id="SSF53474">
    <property type="entry name" value="alpha/beta-Hydrolases"/>
    <property type="match status" value="1"/>
</dbReference>
<accession>A0A381VJ24</accession>
<reference evidence="3" key="1">
    <citation type="submission" date="2018-05" db="EMBL/GenBank/DDBJ databases">
        <authorList>
            <person name="Lanie J.A."/>
            <person name="Ng W.-L."/>
            <person name="Kazmierczak K.M."/>
            <person name="Andrzejewski T.M."/>
            <person name="Davidsen T.M."/>
            <person name="Wayne K.J."/>
            <person name="Tettelin H."/>
            <person name="Glass J.I."/>
            <person name="Rusch D."/>
            <person name="Podicherti R."/>
            <person name="Tsui H.-C.T."/>
            <person name="Winkler M.E."/>
        </authorList>
    </citation>
    <scope>NUCLEOTIDE SEQUENCE</scope>
</reference>
<organism evidence="3">
    <name type="scientific">marine metagenome</name>
    <dbReference type="NCBI Taxonomy" id="408172"/>
    <lineage>
        <taxon>unclassified sequences</taxon>
        <taxon>metagenomes</taxon>
        <taxon>ecological metagenomes</taxon>
    </lineage>
</organism>
<name>A0A381VJ24_9ZZZZ</name>
<dbReference type="NCBIfam" id="TIGR03611">
    <property type="entry name" value="RutD"/>
    <property type="match status" value="1"/>
</dbReference>
<dbReference type="GO" id="GO:0016811">
    <property type="term" value="F:hydrolase activity, acting on carbon-nitrogen (but not peptide) bonds, in linear amides"/>
    <property type="evidence" value="ECO:0007669"/>
    <property type="project" value="InterPro"/>
</dbReference>
<dbReference type="PANTHER" id="PTHR43433">
    <property type="entry name" value="HYDROLASE, ALPHA/BETA FOLD FAMILY PROTEIN"/>
    <property type="match status" value="1"/>
</dbReference>
<evidence type="ECO:0000313" key="3">
    <source>
        <dbReference type="EMBL" id="SVA40204.1"/>
    </source>
</evidence>
<dbReference type="Gene3D" id="3.40.50.1820">
    <property type="entry name" value="alpha/beta hydrolase"/>
    <property type="match status" value="1"/>
</dbReference>
<dbReference type="InterPro" id="IPR000073">
    <property type="entry name" value="AB_hydrolase_1"/>
</dbReference>
<dbReference type="PANTHER" id="PTHR43433:SF5">
    <property type="entry name" value="AB HYDROLASE-1 DOMAIN-CONTAINING PROTEIN"/>
    <property type="match status" value="1"/>
</dbReference>
<gene>
    <name evidence="3" type="ORF">METZ01_LOCUS93058</name>
</gene>
<dbReference type="EMBL" id="UINC01008946">
    <property type="protein sequence ID" value="SVA40204.1"/>
    <property type="molecule type" value="Genomic_DNA"/>
</dbReference>
<protein>
    <recommendedName>
        <fullName evidence="2">AB hydrolase-1 domain-containing protein</fullName>
    </recommendedName>
</protein>
<dbReference type="Pfam" id="PF00561">
    <property type="entry name" value="Abhydrolase_1"/>
    <property type="match status" value="1"/>
</dbReference>
<sequence length="266" mass="29546">MPTTKVNGIDLYFEEHGEGNPLLLVPGLGGTGSYWAPQIKTFSEKFRVVVHDHRGTGKSTHDTSISYSVEQMAADLVGLMDALEIEKAHFLGHSTGGAIGQVVSIEHPNRLMSAVLYASWVKADQFMKNVFDVRKTLLRESGGHAYARATPIFLYPDWWINANEVALSELEKSTVTNFPPVDIAISRCEAVLNFDRRAELSGIRVPTLVICARDDFLTPMYCSQELAKKIPDAELVLLERGGHACSQTVVTEFNNLTLPWLLRQDE</sequence>
<feature type="domain" description="AB hydrolase-1" evidence="2">
    <location>
        <begin position="20"/>
        <end position="243"/>
    </location>
</feature>
<dbReference type="AlphaFoldDB" id="A0A381VJ24"/>
<dbReference type="PRINTS" id="PR00111">
    <property type="entry name" value="ABHYDROLASE"/>
</dbReference>
<evidence type="ECO:0000259" key="2">
    <source>
        <dbReference type="Pfam" id="PF00561"/>
    </source>
</evidence>
<dbReference type="InterPro" id="IPR050471">
    <property type="entry name" value="AB_hydrolase"/>
</dbReference>
<proteinExistence type="predicted"/>
<evidence type="ECO:0000256" key="1">
    <source>
        <dbReference type="ARBA" id="ARBA00022801"/>
    </source>
</evidence>
<dbReference type="InterPro" id="IPR029058">
    <property type="entry name" value="AB_hydrolase_fold"/>
</dbReference>
<dbReference type="GO" id="GO:0006212">
    <property type="term" value="P:uracil catabolic process"/>
    <property type="evidence" value="ECO:0007669"/>
    <property type="project" value="InterPro"/>
</dbReference>